<sequence length="237" mass="27844">MRKLTLISIFIITIISCKNDDKPTVTYDNLNDKKEIVRDSSIIVINELPIDIDSTDYLIYIIGEPNDLSYGSSYSGFSSESDNRKSFSVMNSYNSNISGDIHNIKFQKNESDTITELTDKTILINSVDFLREIFNTNKKQYLLYTVYDSDSNADQKINYQDLKSLYLSEINGKEFKKLTPDFQELINWKIIKSQNRLYFRTIEDIDKNGKFDNEDKLHYFYIDFDQDNLKSKEYNYI</sequence>
<keyword evidence="2" id="KW-1185">Reference proteome</keyword>
<organism evidence="1 2">
    <name type="scientific">Gillisia lutea</name>
    <dbReference type="NCBI Taxonomy" id="2909668"/>
    <lineage>
        <taxon>Bacteria</taxon>
        <taxon>Pseudomonadati</taxon>
        <taxon>Bacteroidota</taxon>
        <taxon>Flavobacteriia</taxon>
        <taxon>Flavobacteriales</taxon>
        <taxon>Flavobacteriaceae</taxon>
        <taxon>Gillisia</taxon>
    </lineage>
</organism>
<name>A0ABS9EMV4_9FLAO</name>
<evidence type="ECO:0008006" key="3">
    <source>
        <dbReference type="Google" id="ProtNLM"/>
    </source>
</evidence>
<evidence type="ECO:0000313" key="2">
    <source>
        <dbReference type="Proteomes" id="UP001179363"/>
    </source>
</evidence>
<dbReference type="InterPro" id="IPR018247">
    <property type="entry name" value="EF_Hand_1_Ca_BS"/>
</dbReference>
<evidence type="ECO:0000313" key="1">
    <source>
        <dbReference type="EMBL" id="MCF4102843.1"/>
    </source>
</evidence>
<reference evidence="1" key="1">
    <citation type="submission" date="2022-01" db="EMBL/GenBank/DDBJ databases">
        <title>Gillisia lutea sp. nov., isolated from marine plastic residues from the Malvarosa beach (Valencia, Spain).</title>
        <authorList>
            <person name="Vidal-Verdu A."/>
            <person name="Molina-Menor E."/>
            <person name="Satari L."/>
            <person name="Pascual J."/>
            <person name="Pereto J."/>
            <person name="Porcar M."/>
        </authorList>
    </citation>
    <scope>NUCLEOTIDE SEQUENCE</scope>
    <source>
        <strain evidence="1">M10.2A</strain>
    </source>
</reference>
<dbReference type="PROSITE" id="PS00018">
    <property type="entry name" value="EF_HAND_1"/>
    <property type="match status" value="1"/>
</dbReference>
<gene>
    <name evidence="1" type="ORF">L1I30_14285</name>
</gene>
<dbReference type="Proteomes" id="UP001179363">
    <property type="component" value="Unassembled WGS sequence"/>
</dbReference>
<dbReference type="RefSeq" id="WP_236134987.1">
    <property type="nucleotide sequence ID" value="NZ_JAKGTH010000014.1"/>
</dbReference>
<protein>
    <recommendedName>
        <fullName evidence="3">EF-hand domain-containing protein</fullName>
    </recommendedName>
</protein>
<dbReference type="PROSITE" id="PS51257">
    <property type="entry name" value="PROKAR_LIPOPROTEIN"/>
    <property type="match status" value="1"/>
</dbReference>
<dbReference type="EMBL" id="JAKGTH010000014">
    <property type="protein sequence ID" value="MCF4102843.1"/>
    <property type="molecule type" value="Genomic_DNA"/>
</dbReference>
<proteinExistence type="predicted"/>
<comment type="caution">
    <text evidence="1">The sequence shown here is derived from an EMBL/GenBank/DDBJ whole genome shotgun (WGS) entry which is preliminary data.</text>
</comment>
<accession>A0ABS9EMV4</accession>